<reference evidence="9 10" key="1">
    <citation type="submission" date="2020-01" db="EMBL/GenBank/DDBJ databases">
        <title>Paenibacillus soybeanensis sp. nov. isolated from the nodules of soybean (Glycine max(L.) Merr).</title>
        <authorList>
            <person name="Wang H."/>
        </authorList>
    </citation>
    <scope>NUCLEOTIDE SEQUENCE [LARGE SCALE GENOMIC DNA]</scope>
    <source>
        <strain evidence="9 10">DSM 23054</strain>
    </source>
</reference>
<comment type="subcellular location">
    <subcellularLocation>
        <location evidence="1 7">Cell membrane</location>
        <topology evidence="1 7">Multi-pass membrane protein</topology>
    </subcellularLocation>
</comment>
<dbReference type="InterPro" id="IPR000515">
    <property type="entry name" value="MetI-like"/>
</dbReference>
<evidence type="ECO:0000256" key="7">
    <source>
        <dbReference type="RuleBase" id="RU363032"/>
    </source>
</evidence>
<keyword evidence="6 7" id="KW-0472">Membrane</keyword>
<dbReference type="OrthoDB" id="9785836at2"/>
<dbReference type="GO" id="GO:0055085">
    <property type="term" value="P:transmembrane transport"/>
    <property type="evidence" value="ECO:0007669"/>
    <property type="project" value="InterPro"/>
</dbReference>
<evidence type="ECO:0000256" key="1">
    <source>
        <dbReference type="ARBA" id="ARBA00004651"/>
    </source>
</evidence>
<accession>A0A7X4YUY0</accession>
<dbReference type="Pfam" id="PF00528">
    <property type="entry name" value="BPD_transp_1"/>
    <property type="match status" value="1"/>
</dbReference>
<feature type="transmembrane region" description="Helical" evidence="7">
    <location>
        <begin position="210"/>
        <end position="231"/>
    </location>
</feature>
<keyword evidence="4 7" id="KW-0812">Transmembrane</keyword>
<keyword evidence="5 7" id="KW-1133">Transmembrane helix</keyword>
<dbReference type="Gene3D" id="1.10.3720.10">
    <property type="entry name" value="MetI-like"/>
    <property type="match status" value="1"/>
</dbReference>
<evidence type="ECO:0000259" key="8">
    <source>
        <dbReference type="PROSITE" id="PS50928"/>
    </source>
</evidence>
<evidence type="ECO:0000256" key="6">
    <source>
        <dbReference type="ARBA" id="ARBA00023136"/>
    </source>
</evidence>
<dbReference type="Proteomes" id="UP000558113">
    <property type="component" value="Unassembled WGS sequence"/>
</dbReference>
<name>A0A7X4YUY0_9BACL</name>
<dbReference type="PANTHER" id="PTHR43227:SF11">
    <property type="entry name" value="BLL4140 PROTEIN"/>
    <property type="match status" value="1"/>
</dbReference>
<comment type="similarity">
    <text evidence="7">Belongs to the binding-protein-dependent transport system permease family.</text>
</comment>
<dbReference type="CDD" id="cd06261">
    <property type="entry name" value="TM_PBP2"/>
    <property type="match status" value="1"/>
</dbReference>
<feature type="domain" description="ABC transmembrane type-1" evidence="8">
    <location>
        <begin position="69"/>
        <end position="284"/>
    </location>
</feature>
<evidence type="ECO:0000313" key="10">
    <source>
        <dbReference type="Proteomes" id="UP000558113"/>
    </source>
</evidence>
<keyword evidence="2 7" id="KW-0813">Transport</keyword>
<dbReference type="PANTHER" id="PTHR43227">
    <property type="entry name" value="BLL4140 PROTEIN"/>
    <property type="match status" value="1"/>
</dbReference>
<evidence type="ECO:0000256" key="5">
    <source>
        <dbReference type="ARBA" id="ARBA00022989"/>
    </source>
</evidence>
<keyword evidence="10" id="KW-1185">Reference proteome</keyword>
<comment type="caution">
    <text evidence="9">The sequence shown here is derived from an EMBL/GenBank/DDBJ whole genome shotgun (WGS) entry which is preliminary data.</text>
</comment>
<feature type="transmembrane region" description="Helical" evidence="7">
    <location>
        <begin position="170"/>
        <end position="189"/>
    </location>
</feature>
<evidence type="ECO:0000256" key="3">
    <source>
        <dbReference type="ARBA" id="ARBA00022475"/>
    </source>
</evidence>
<keyword evidence="3" id="KW-1003">Cell membrane</keyword>
<feature type="transmembrane region" description="Helical" evidence="7">
    <location>
        <begin position="7"/>
        <end position="27"/>
    </location>
</feature>
<proteinExistence type="inferred from homology"/>
<evidence type="ECO:0000313" key="9">
    <source>
        <dbReference type="EMBL" id="NBC73002.1"/>
    </source>
</evidence>
<dbReference type="GO" id="GO:0005886">
    <property type="term" value="C:plasma membrane"/>
    <property type="evidence" value="ECO:0007669"/>
    <property type="project" value="UniProtKB-SubCell"/>
</dbReference>
<evidence type="ECO:0000256" key="2">
    <source>
        <dbReference type="ARBA" id="ARBA00022448"/>
    </source>
</evidence>
<sequence>MAAVLRNWQLYALIAPVLAYYVVFHYMPMYGLQIAFKDFMASKGIGGSEWVGLKYFKQFFDSFYAGRILKNTLGLSALQLLVGFPMPILLALMISELREGRFKRTVQSVTYAPHFLSAVVLVGMMMTLLSPGNGLVGRLLALFGAEPIHFFGSPGWFKPLYALSDVWQNMGWASIIYLAALAGIDPQLYEAAVMDGAGKLRKMLHITLPGLVPTIVVLLILNLGTLMSVGFEKAFLMQNDLNLDSSEVVSTYVYKKGLIGAQISFGAAVGLFNSVINFTLLVLVNGLSRRCSETSLW</sequence>
<organism evidence="9 10">
    <name type="scientific">Paenibacillus sacheonensis</name>
    <dbReference type="NCBI Taxonomy" id="742054"/>
    <lineage>
        <taxon>Bacteria</taxon>
        <taxon>Bacillati</taxon>
        <taxon>Bacillota</taxon>
        <taxon>Bacilli</taxon>
        <taxon>Bacillales</taxon>
        <taxon>Paenibacillaceae</taxon>
        <taxon>Paenibacillus</taxon>
    </lineage>
</organism>
<dbReference type="InterPro" id="IPR050809">
    <property type="entry name" value="UgpAE/MalFG_permease"/>
</dbReference>
<feature type="transmembrane region" description="Helical" evidence="7">
    <location>
        <begin position="77"/>
        <end position="97"/>
    </location>
</feature>
<dbReference type="EMBL" id="JAAAMU010000025">
    <property type="protein sequence ID" value="NBC73002.1"/>
    <property type="molecule type" value="Genomic_DNA"/>
</dbReference>
<feature type="transmembrane region" description="Helical" evidence="7">
    <location>
        <begin position="109"/>
        <end position="129"/>
    </location>
</feature>
<dbReference type="PROSITE" id="PS50928">
    <property type="entry name" value="ABC_TM1"/>
    <property type="match status" value="1"/>
</dbReference>
<dbReference type="SUPFAM" id="SSF161098">
    <property type="entry name" value="MetI-like"/>
    <property type="match status" value="1"/>
</dbReference>
<protein>
    <submittedName>
        <fullName evidence="9">ABC transporter permease subunit</fullName>
    </submittedName>
</protein>
<feature type="transmembrane region" description="Helical" evidence="7">
    <location>
        <begin position="259"/>
        <end position="284"/>
    </location>
</feature>
<evidence type="ECO:0000256" key="4">
    <source>
        <dbReference type="ARBA" id="ARBA00022692"/>
    </source>
</evidence>
<dbReference type="AlphaFoldDB" id="A0A7X4YUY0"/>
<gene>
    <name evidence="9" type="ORF">GT003_28915</name>
</gene>
<dbReference type="InterPro" id="IPR035906">
    <property type="entry name" value="MetI-like_sf"/>
</dbReference>